<dbReference type="SMART" id="SM00612">
    <property type="entry name" value="Kelch"/>
    <property type="match status" value="5"/>
</dbReference>
<dbReference type="AlphaFoldDB" id="A0A1I4LLU2"/>
<dbReference type="PANTHER" id="PTHR46375">
    <property type="entry name" value="KELCH REPEAT AND BTB DOMAIN-CONTAINING PROTEIN 13-RELATED"/>
    <property type="match status" value="1"/>
</dbReference>
<proteinExistence type="predicted"/>
<reference evidence="1" key="2">
    <citation type="submission" date="2021-02" db="EMBL/GenBank/DDBJ databases">
        <authorList>
            <person name="Han P."/>
        </authorList>
    </citation>
    <scope>NUCLEOTIDE SEQUENCE</scope>
    <source>
        <strain evidence="1">Nitrosomonas nitrosa 18-3D</strain>
    </source>
</reference>
<dbReference type="RefSeq" id="WP_090666037.1">
    <property type="nucleotide sequence ID" value="NZ_CAJNAP010000001.1"/>
</dbReference>
<dbReference type="STRING" id="52442.SAMN05421880_102124"/>
<dbReference type="Gene3D" id="2.120.10.80">
    <property type="entry name" value="Kelch-type beta propeller"/>
    <property type="match status" value="2"/>
</dbReference>
<evidence type="ECO:0000313" key="2">
    <source>
        <dbReference type="EMBL" id="SFL91816.1"/>
    </source>
</evidence>
<dbReference type="PANTHER" id="PTHR46375:SF3">
    <property type="entry name" value="KELCH REPEAT AND BTB DOMAIN-CONTAINING PROTEIN 13"/>
    <property type="match status" value="1"/>
</dbReference>
<keyword evidence="3" id="KW-1185">Reference proteome</keyword>
<dbReference type="PRINTS" id="PR00501">
    <property type="entry name" value="KELCHREPEAT"/>
</dbReference>
<dbReference type="EMBL" id="FOUF01000002">
    <property type="protein sequence ID" value="SFL91816.1"/>
    <property type="molecule type" value="Genomic_DNA"/>
</dbReference>
<protein>
    <submittedName>
        <fullName evidence="2">N-acetylneuraminic acid mutarotase</fullName>
    </submittedName>
</protein>
<dbReference type="OrthoDB" id="58712at2"/>
<dbReference type="Proteomes" id="UP000601736">
    <property type="component" value="Unassembled WGS sequence"/>
</dbReference>
<sequence length="336" mass="36258">MFAAKSLLVIGIFYLCSILPVTLHAETSQNGTWTTAAPAPTQRTEVAAAALEGKVYVVGGFSKPSLQNALKFAISSDMEVYDPTTNTWSIDTPLPEGRHHAGIASLDGFLYVIGGFTKAFLSIWHAVPTVYQYNPSSKTWREMAPMPTARGALGVAVYQNRIYAIGGYDGKHNSAAVEIFDPEKNTWTTAAPMPTPRDHLAAATVNSRIYAIGGRPELDYHQNMSTVEEYDPHTNQWQPRSDMPTARSGITASVIGDRIYVLGGESGEGTFATNEAYTPANDRWQVMAPMPTARHGLGSAVVNERLYVIGGGPTPGGSFSQVNEVFTPPKSATLKE</sequence>
<dbReference type="Proteomes" id="UP000199561">
    <property type="component" value="Unassembled WGS sequence"/>
</dbReference>
<evidence type="ECO:0000313" key="1">
    <source>
        <dbReference type="EMBL" id="CAE6485741.1"/>
    </source>
</evidence>
<evidence type="ECO:0000313" key="3">
    <source>
        <dbReference type="Proteomes" id="UP000199561"/>
    </source>
</evidence>
<name>A0A1I4LLU2_9PROT</name>
<reference evidence="2 3" key="1">
    <citation type="submission" date="2016-10" db="EMBL/GenBank/DDBJ databases">
        <authorList>
            <person name="de Groot N.N."/>
        </authorList>
    </citation>
    <scope>NUCLEOTIDE SEQUENCE [LARGE SCALE GENOMIC DNA]</scope>
    <source>
        <strain evidence="2 3">Nm146</strain>
    </source>
</reference>
<dbReference type="InterPro" id="IPR015915">
    <property type="entry name" value="Kelch-typ_b-propeller"/>
</dbReference>
<dbReference type="InterPro" id="IPR006652">
    <property type="entry name" value="Kelch_1"/>
</dbReference>
<accession>A0A1I4LLU2</accession>
<dbReference type="Pfam" id="PF24681">
    <property type="entry name" value="Kelch_KLHDC2_KLHL20_DRC7"/>
    <property type="match status" value="1"/>
</dbReference>
<organism evidence="2 3">
    <name type="scientific">Nitrosomonas nitrosa</name>
    <dbReference type="NCBI Taxonomy" id="52442"/>
    <lineage>
        <taxon>Bacteria</taxon>
        <taxon>Pseudomonadati</taxon>
        <taxon>Pseudomonadota</taxon>
        <taxon>Betaproteobacteria</taxon>
        <taxon>Nitrosomonadales</taxon>
        <taxon>Nitrosomonadaceae</taxon>
        <taxon>Nitrosomonas</taxon>
    </lineage>
</organism>
<dbReference type="InterPro" id="IPR052392">
    <property type="entry name" value="Kelch-BTB_domain-containing"/>
</dbReference>
<dbReference type="EMBL" id="CAJNAP010000001">
    <property type="protein sequence ID" value="CAE6485741.1"/>
    <property type="molecule type" value="Genomic_DNA"/>
</dbReference>
<gene>
    <name evidence="1" type="ORF">NMYAN_10316</name>
    <name evidence="2" type="ORF">SAMN05421880_102124</name>
</gene>
<dbReference type="SUPFAM" id="SSF117281">
    <property type="entry name" value="Kelch motif"/>
    <property type="match status" value="2"/>
</dbReference>